<evidence type="ECO:0000313" key="2">
    <source>
        <dbReference type="Proteomes" id="UP001153269"/>
    </source>
</evidence>
<accession>A0A9N7YUH3</accession>
<sequence length="104" mass="11641">MCHVSADALQLAPILLYKRVMTRELLDWTESRFLTKHGLQGCLALDTCDGRHLEVGWRSHASCQLLCKINADTHTGPPCHSWGIADARGQNWACDILNQSEENP</sequence>
<keyword evidence="2" id="KW-1185">Reference proteome</keyword>
<protein>
    <submittedName>
        <fullName evidence="1">Uncharacterized protein</fullName>
    </submittedName>
</protein>
<reference evidence="1" key="1">
    <citation type="submission" date="2020-03" db="EMBL/GenBank/DDBJ databases">
        <authorList>
            <person name="Weist P."/>
        </authorList>
    </citation>
    <scope>NUCLEOTIDE SEQUENCE</scope>
</reference>
<name>A0A9N7YUH3_PLEPL</name>
<gene>
    <name evidence="1" type="ORF">PLEPLA_LOCUS32641</name>
</gene>
<evidence type="ECO:0000313" key="1">
    <source>
        <dbReference type="EMBL" id="CAB1444911.1"/>
    </source>
</evidence>
<organism evidence="1 2">
    <name type="scientific">Pleuronectes platessa</name>
    <name type="common">European plaice</name>
    <dbReference type="NCBI Taxonomy" id="8262"/>
    <lineage>
        <taxon>Eukaryota</taxon>
        <taxon>Metazoa</taxon>
        <taxon>Chordata</taxon>
        <taxon>Craniata</taxon>
        <taxon>Vertebrata</taxon>
        <taxon>Euteleostomi</taxon>
        <taxon>Actinopterygii</taxon>
        <taxon>Neopterygii</taxon>
        <taxon>Teleostei</taxon>
        <taxon>Neoteleostei</taxon>
        <taxon>Acanthomorphata</taxon>
        <taxon>Carangaria</taxon>
        <taxon>Pleuronectiformes</taxon>
        <taxon>Pleuronectoidei</taxon>
        <taxon>Pleuronectidae</taxon>
        <taxon>Pleuronectes</taxon>
    </lineage>
</organism>
<dbReference type="EMBL" id="CADEAL010003491">
    <property type="protein sequence ID" value="CAB1444911.1"/>
    <property type="molecule type" value="Genomic_DNA"/>
</dbReference>
<comment type="caution">
    <text evidence="1">The sequence shown here is derived from an EMBL/GenBank/DDBJ whole genome shotgun (WGS) entry which is preliminary data.</text>
</comment>
<dbReference type="Proteomes" id="UP001153269">
    <property type="component" value="Unassembled WGS sequence"/>
</dbReference>
<dbReference type="AlphaFoldDB" id="A0A9N7YUH3"/>
<proteinExistence type="predicted"/>